<dbReference type="InterPro" id="IPR015943">
    <property type="entry name" value="WD40/YVTN_repeat-like_dom_sf"/>
</dbReference>
<organism evidence="6 7">
    <name type="scientific">Fusarium redolens</name>
    <dbReference type="NCBI Taxonomy" id="48865"/>
    <lineage>
        <taxon>Eukaryota</taxon>
        <taxon>Fungi</taxon>
        <taxon>Dikarya</taxon>
        <taxon>Ascomycota</taxon>
        <taxon>Pezizomycotina</taxon>
        <taxon>Sordariomycetes</taxon>
        <taxon>Hypocreomycetidae</taxon>
        <taxon>Hypocreales</taxon>
        <taxon>Nectriaceae</taxon>
        <taxon>Fusarium</taxon>
        <taxon>Fusarium redolens species complex</taxon>
    </lineage>
</organism>
<reference evidence="6" key="1">
    <citation type="journal article" date="2021" name="Nat. Commun.">
        <title>Genetic determinants of endophytism in the Arabidopsis root mycobiome.</title>
        <authorList>
            <person name="Mesny F."/>
            <person name="Miyauchi S."/>
            <person name="Thiergart T."/>
            <person name="Pickel B."/>
            <person name="Atanasova L."/>
            <person name="Karlsson M."/>
            <person name="Huettel B."/>
            <person name="Barry K.W."/>
            <person name="Haridas S."/>
            <person name="Chen C."/>
            <person name="Bauer D."/>
            <person name="Andreopoulos W."/>
            <person name="Pangilinan J."/>
            <person name="LaButti K."/>
            <person name="Riley R."/>
            <person name="Lipzen A."/>
            <person name="Clum A."/>
            <person name="Drula E."/>
            <person name="Henrissat B."/>
            <person name="Kohler A."/>
            <person name="Grigoriev I.V."/>
            <person name="Martin F.M."/>
            <person name="Hacquard S."/>
        </authorList>
    </citation>
    <scope>NUCLEOTIDE SEQUENCE</scope>
    <source>
        <strain evidence="6">MPI-CAGE-AT-0023</strain>
    </source>
</reference>
<gene>
    <name evidence="6" type="ORF">BKA55DRAFT_668444</name>
</gene>
<comment type="caution">
    <text evidence="6">The sequence shown here is derived from an EMBL/GenBank/DDBJ whole genome shotgun (WGS) entry which is preliminary data.</text>
</comment>
<evidence type="ECO:0000256" key="3">
    <source>
        <dbReference type="SAM" id="MobiDB-lite"/>
    </source>
</evidence>
<feature type="domain" description="Nephrocystin 3-like N-terminal" evidence="5">
    <location>
        <begin position="595"/>
        <end position="749"/>
    </location>
</feature>
<dbReference type="InterPro" id="IPR056884">
    <property type="entry name" value="NPHP3-like_N"/>
</dbReference>
<dbReference type="PANTHER" id="PTHR10039">
    <property type="entry name" value="AMELOGENIN"/>
    <property type="match status" value="1"/>
</dbReference>
<evidence type="ECO:0000256" key="1">
    <source>
        <dbReference type="ARBA" id="ARBA00022737"/>
    </source>
</evidence>
<keyword evidence="7" id="KW-1185">Reference proteome</keyword>
<dbReference type="RefSeq" id="XP_046041812.1">
    <property type="nucleotide sequence ID" value="XM_046197895.1"/>
</dbReference>
<accession>A0A9P9FXZ2</accession>
<dbReference type="InterPro" id="IPR011047">
    <property type="entry name" value="Quinoprotein_ADH-like_sf"/>
</dbReference>
<name>A0A9P9FXZ2_FUSRE</name>
<dbReference type="Gene3D" id="3.40.50.300">
    <property type="entry name" value="P-loop containing nucleotide triphosphate hydrolases"/>
    <property type="match status" value="1"/>
</dbReference>
<protein>
    <recommendedName>
        <fullName evidence="5">Nephrocystin 3-like N-terminal domain-containing protein</fullName>
    </recommendedName>
</protein>
<dbReference type="SUPFAM" id="SSF50998">
    <property type="entry name" value="Quinoprotein alcohol dehydrogenase-like"/>
    <property type="match status" value="1"/>
</dbReference>
<dbReference type="InterPro" id="IPR001680">
    <property type="entry name" value="WD40_rpt"/>
</dbReference>
<dbReference type="InterPro" id="IPR027417">
    <property type="entry name" value="P-loop_NTPase"/>
</dbReference>
<dbReference type="SUPFAM" id="SSF52540">
    <property type="entry name" value="P-loop containing nucleoside triphosphate hydrolases"/>
    <property type="match status" value="2"/>
</dbReference>
<dbReference type="Pfam" id="PF24883">
    <property type="entry name" value="NPHP3_N"/>
    <property type="match status" value="1"/>
</dbReference>
<dbReference type="PROSITE" id="PS50082">
    <property type="entry name" value="WD_REPEATS_2"/>
    <property type="match status" value="1"/>
</dbReference>
<dbReference type="Gene3D" id="2.130.10.10">
    <property type="entry name" value="YVTN repeat-like/Quinoprotein amine dehydrogenase"/>
    <property type="match status" value="3"/>
</dbReference>
<evidence type="ECO:0000256" key="4">
    <source>
        <dbReference type="SAM" id="SignalP"/>
    </source>
</evidence>
<keyword evidence="2" id="KW-0853">WD repeat</keyword>
<dbReference type="OrthoDB" id="674604at2759"/>
<feature type="signal peptide" evidence="4">
    <location>
        <begin position="1"/>
        <end position="17"/>
    </location>
</feature>
<evidence type="ECO:0000313" key="6">
    <source>
        <dbReference type="EMBL" id="KAH7213364.1"/>
    </source>
</evidence>
<proteinExistence type="predicted"/>
<feature type="repeat" description="WD" evidence="2">
    <location>
        <begin position="1367"/>
        <end position="1395"/>
    </location>
</feature>
<dbReference type="PANTHER" id="PTHR10039:SF14">
    <property type="entry name" value="NACHT DOMAIN-CONTAINING PROTEIN"/>
    <property type="match status" value="1"/>
</dbReference>
<evidence type="ECO:0000256" key="2">
    <source>
        <dbReference type="PROSITE-ProRule" id="PRU00221"/>
    </source>
</evidence>
<dbReference type="SUPFAM" id="SSF50969">
    <property type="entry name" value="YVTN repeat-like/Quinoprotein amine dehydrogenase"/>
    <property type="match status" value="1"/>
</dbReference>
<evidence type="ECO:0000313" key="7">
    <source>
        <dbReference type="Proteomes" id="UP000720189"/>
    </source>
</evidence>
<dbReference type="GeneID" id="70227849"/>
<feature type="region of interest" description="Disordered" evidence="3">
    <location>
        <begin position="229"/>
        <end position="269"/>
    </location>
</feature>
<keyword evidence="1" id="KW-0677">Repeat</keyword>
<feature type="chain" id="PRO_5040455501" description="Nephrocystin 3-like N-terminal domain-containing protein" evidence="4">
    <location>
        <begin position="18"/>
        <end position="1696"/>
    </location>
</feature>
<dbReference type="InterPro" id="IPR011044">
    <property type="entry name" value="Quino_amine_DH_bsu"/>
</dbReference>
<dbReference type="Proteomes" id="UP000720189">
    <property type="component" value="Unassembled WGS sequence"/>
</dbReference>
<evidence type="ECO:0000259" key="5">
    <source>
        <dbReference type="Pfam" id="PF24883"/>
    </source>
</evidence>
<sequence>MARFILILAALATAAFASNTADKALEKTTFKVSEVTYKVGEVSQCITLSHLQALGQTFTNLNATGDYKLPEIPTTYINDPTACIPESLFDQYFEPIVAVSKEQNLLEAFDAEKVHSRDLEVFKRARNCPQIKDAALGRVHSWSCDSAPHPSSCRSCANFSSINFVAACVACAAKANQESIFCCAAAATTFATYYSQVCLEKSLGQPWPSYPKKIITKITSIHIPALSGASTESGKAKETGRDSTGTPPGTSPVSQGRLSAGLQPASASSISGPSANVAATIAPLSGNVSVGSSAPRAPHGVPVFDTEHASDAYQRQFQQLWKEAIDNAKTSKDGEKLAEVIQVQEQVSAKCAEMTPTALIKRLENEMKRAGMQKKMAEAMEKIVPHLNRFAVVGDITVSTNPNPAALPWAAVRFLLLNLTAGEEIRGKIVEGIAEIAILIFQCNVYHELYLASSASRDLPINKSLRQTIIDAMSQCIRFLGFTLRRQQSAARALTDAFRLEDFSGYLKDLSVTKDKLHDAGSLCEIHHSSQGRDRLKSLHDLMIEMRLESSGRAEEKVKAQLRDLLTDPKDVFDHIYHPRDSFCLEGTRVQVLSDIEQWAYDPHSPTICWLSGLAGTGKSTISRTVSRNLKSNPLGASFFFKKGAGNRGNGRHLFSILAYQLVLHLPHILPYILKSVKEDHSLAMAPIQIQWQKLIQNPLVKLQDEGLTIPIVFVLDALDECDEQDRGEILRLLLTSCPVILRVFITSRPELDIIGHFADESRHREIVLHKLEIGTIENDFRAFVKQTLSAFVVQHNRTHRQKHLQLAPDWPGDERFQLLLHKALPLFIAAATSVRMIRDRHWAKSPDYKIDFIIDKSTNVNSEYEALYKPVLGLILSGAPDEDQDEVKQSFVDIIGSLVLLASPLPITSLANLLGIDVWDISSRIDPLRSLFHLSFRNYILRKSAGDLQVNEVETHANLASRCLNLMRGTLKADICGLIPPGRSRSDIEPSVIDEHLLLEQIRDDDDAYSFFHCFFTNWLEVLCLLRRVDYSLLMLQELQSIVDGTAGTEILQFIQDVIQFIRSFRAGMEQTPLQLYHSGTIFSPKASIAPSPLEDRQYPEYIIQPINMNFNWPQNQTLEVLDDRLSQMAFLLDNKLASICCMEELRIWDQKSCSCLHRLDQGFKWGSITILSWYRSRTIAVGWPDIGCSGTETIAFSDDGKFTCSICTRDFECVAFIHCLDTGKRISEFEVPDKPRPILLSPQGQWIAAIAKESMLLSKWSPSTEPSWTVLDPQHEHDILAFSTDGALVASLSSTSKIVKVWITESRECLHILDFEAPIVHDQLALTKDWLVVSLDSYLTFVMDMKTGAVSKIVSSHFKAGPVISDDGTLLAGQSLDGAVRIWDLTSKAFTENATEQLMGMELVAPIADDNTILSHSWGIVKIWDMESGTCKETLEPEVPLMTQTFVAAATDAPVFATLKETTVEIWNIDPLRHIKTLQREFSCLGERYYCLAISANGERLAIGSSEPGSVEIWDEYNAVLEHTLEVPLMDFPCIAISPDGAKIAYFLMENIEIRCLPVLETLTVATDRYPKVSYLRTLAFRDGRLIGMYMNTQVQVWDASTGGCLFLSQPCPELRMFNLATNFLDTDVIAHSGHRGADDILGPFYIGQDPAWVMKNGEKILWLPPDYRPESVYVSGTTMVLGTFSGRVLFLYL</sequence>
<dbReference type="EMBL" id="JAGMUX010000030">
    <property type="protein sequence ID" value="KAH7213364.1"/>
    <property type="molecule type" value="Genomic_DNA"/>
</dbReference>
<feature type="compositionally biased region" description="Polar residues" evidence="3">
    <location>
        <begin position="242"/>
        <end position="257"/>
    </location>
</feature>
<keyword evidence="4" id="KW-0732">Signal</keyword>